<dbReference type="EMBL" id="AP008937">
    <property type="protein sequence ID" value="BAG26953.1"/>
    <property type="molecule type" value="Genomic_DNA"/>
</dbReference>
<protein>
    <recommendedName>
        <fullName evidence="3">Tetratricopeptide repeat protein</fullName>
    </recommendedName>
</protein>
<name>A0ABF7R254_LIMF3</name>
<organism evidence="1 2">
    <name type="scientific">Limosilactobacillus fermentum (strain NBRC 3956 / LMG 18251)</name>
    <name type="common">Lactobacillus fermentum</name>
    <dbReference type="NCBI Taxonomy" id="334390"/>
    <lineage>
        <taxon>Bacteria</taxon>
        <taxon>Bacillati</taxon>
        <taxon>Bacillota</taxon>
        <taxon>Bacilli</taxon>
        <taxon>Lactobacillales</taxon>
        <taxon>Lactobacillaceae</taxon>
        <taxon>Limosilactobacillus</taxon>
    </lineage>
</organism>
<proteinExistence type="predicted"/>
<dbReference type="AlphaFoldDB" id="A0ABF7R254"/>
<evidence type="ECO:0000313" key="1">
    <source>
        <dbReference type="EMBL" id="BAG26953.1"/>
    </source>
</evidence>
<gene>
    <name evidence="1" type="ordered locus">LAF_0617</name>
</gene>
<evidence type="ECO:0000313" key="2">
    <source>
        <dbReference type="Proteomes" id="UP000001697"/>
    </source>
</evidence>
<keyword evidence="2" id="KW-1185">Reference proteome</keyword>
<reference evidence="1 2" key="1">
    <citation type="journal article" date="2008" name="DNA Res.">
        <title>Comparative genome analysis of Lactobacillus reuteri and Lactobacillus fermentum reveal a genomic island for reuterin and cobalamin production.</title>
        <authorList>
            <person name="Morita H."/>
            <person name="Toh H."/>
            <person name="Fukuda S."/>
            <person name="Horikawa H."/>
            <person name="Oshima K."/>
            <person name="Suzuki T."/>
            <person name="Murakami M."/>
            <person name="Hisamatsu S."/>
            <person name="Kato Y."/>
            <person name="Takizawa T."/>
            <person name="Fukuoka H."/>
            <person name="Yoshimura T."/>
            <person name="Itoh K."/>
            <person name="O'Sullivan D.J."/>
            <person name="McKay L.L."/>
            <person name="Ohno H."/>
            <person name="Kikuchi J."/>
            <person name="Masaoka T."/>
            <person name="Hattori M."/>
        </authorList>
    </citation>
    <scope>NUCLEOTIDE SEQUENCE [LARGE SCALE GENOMIC DNA]</scope>
    <source>
        <strain evidence="2">NBRC 3956 / LMG 18251</strain>
    </source>
</reference>
<sequence length="321" mass="36982">MASSCSITNGTRSPFFICKKEGTMTPEQGARFKQATQAIDQGQFGEGIRLLQELDLEVDDFAVNRQLARALFEDQRFVEAYQVAERHLADYDQSRQLADFYVQLALKNQLFIPARQFISLATHLTDAEGRLVKRAEEQYDRVGAQTLASRRRQFIHMGDCSFHEQQRRFSEGRMLPLSDYLVGAKFLLRDPDTHPLIKSSLVQVLQQLRLNEELTVLWLDEKEHPLNIKELKPLGELTVVKEGERLIAARFADQDPLSYQTYLREFHLQLAFLYPFVELAIEDPDAWVQALVAYSASGNEEPILRAHQWQERINALVTRLS</sequence>
<evidence type="ECO:0008006" key="3">
    <source>
        <dbReference type="Google" id="ProtNLM"/>
    </source>
</evidence>
<dbReference type="Proteomes" id="UP000001697">
    <property type="component" value="Chromosome"/>
</dbReference>
<accession>A0ABF7R254</accession>
<dbReference type="KEGG" id="lfe:LAF_0617"/>